<evidence type="ECO:0000313" key="1">
    <source>
        <dbReference type="EMBL" id="MEB5475961.1"/>
    </source>
</evidence>
<accession>A0ABU6DQ25</accession>
<dbReference type="RefSeq" id="WP_325774539.1">
    <property type="nucleotide sequence ID" value="NZ_VTDN01000002.1"/>
</dbReference>
<reference evidence="1 2" key="1">
    <citation type="submission" date="2019-08" db="EMBL/GenBank/DDBJ databases">
        <title>Five species of Acinetobacter isolated from floral nectar and animal pollinators.</title>
        <authorList>
            <person name="Hendry T.A."/>
        </authorList>
    </citation>
    <scope>NUCLEOTIDE SEQUENCE [LARGE SCALE GENOMIC DNA]</scope>
    <source>
        <strain evidence="1 2">MD18.27</strain>
    </source>
</reference>
<evidence type="ECO:0000313" key="2">
    <source>
        <dbReference type="Proteomes" id="UP001339883"/>
    </source>
</evidence>
<organism evidence="1 2">
    <name type="scientific">Acinetobacter pollinis</name>
    <dbReference type="NCBI Taxonomy" id="2605270"/>
    <lineage>
        <taxon>Bacteria</taxon>
        <taxon>Pseudomonadati</taxon>
        <taxon>Pseudomonadota</taxon>
        <taxon>Gammaproteobacteria</taxon>
        <taxon>Moraxellales</taxon>
        <taxon>Moraxellaceae</taxon>
        <taxon>Acinetobacter</taxon>
    </lineage>
</organism>
<sequence>MTEFKVGDWVVFDTAKPYCRLLPNNLMEIVDPEYKNQDMIVRYSDGLLYEVGGKTVRHAKSEEIKAGKRLP</sequence>
<gene>
    <name evidence="1" type="ORF">I2F25_02625</name>
</gene>
<comment type="caution">
    <text evidence="1">The sequence shown here is derived from an EMBL/GenBank/DDBJ whole genome shotgun (WGS) entry which is preliminary data.</text>
</comment>
<dbReference type="Proteomes" id="UP001339883">
    <property type="component" value="Unassembled WGS sequence"/>
</dbReference>
<protein>
    <submittedName>
        <fullName evidence="1">Uncharacterized protein</fullName>
    </submittedName>
</protein>
<keyword evidence="2" id="KW-1185">Reference proteome</keyword>
<proteinExistence type="predicted"/>
<name>A0ABU6DQ25_9GAMM</name>
<dbReference type="EMBL" id="VTDN01000002">
    <property type="protein sequence ID" value="MEB5475961.1"/>
    <property type="molecule type" value="Genomic_DNA"/>
</dbReference>